<evidence type="ECO:0000313" key="3">
    <source>
        <dbReference type="Proteomes" id="UP000598820"/>
    </source>
</evidence>
<name>A0A927GAY9_9BACT</name>
<accession>A0A927GAY9</accession>
<dbReference type="RefSeq" id="WP_190893018.1">
    <property type="nucleotide sequence ID" value="NZ_JACWZY010000059.1"/>
</dbReference>
<dbReference type="Proteomes" id="UP000598820">
    <property type="component" value="Unassembled WGS sequence"/>
</dbReference>
<reference evidence="2" key="1">
    <citation type="submission" date="2020-09" db="EMBL/GenBank/DDBJ databases">
        <authorList>
            <person name="Kim M.K."/>
        </authorList>
    </citation>
    <scope>NUCLEOTIDE SEQUENCE</scope>
    <source>
        <strain evidence="2">BT702</strain>
    </source>
</reference>
<gene>
    <name evidence="2" type="ORF">IC229_33225</name>
</gene>
<protein>
    <submittedName>
        <fullName evidence="2">Uncharacterized protein</fullName>
    </submittedName>
</protein>
<keyword evidence="3" id="KW-1185">Reference proteome</keyword>
<evidence type="ECO:0000256" key="1">
    <source>
        <dbReference type="SAM" id="MobiDB-lite"/>
    </source>
</evidence>
<organism evidence="2 3">
    <name type="scientific">Spirosoma profusum</name>
    <dbReference type="NCBI Taxonomy" id="2771354"/>
    <lineage>
        <taxon>Bacteria</taxon>
        <taxon>Pseudomonadati</taxon>
        <taxon>Bacteroidota</taxon>
        <taxon>Cytophagia</taxon>
        <taxon>Cytophagales</taxon>
        <taxon>Cytophagaceae</taxon>
        <taxon>Spirosoma</taxon>
    </lineage>
</organism>
<evidence type="ECO:0000313" key="2">
    <source>
        <dbReference type="EMBL" id="MBD2705520.1"/>
    </source>
</evidence>
<proteinExistence type="predicted"/>
<dbReference type="AlphaFoldDB" id="A0A927GAY9"/>
<feature type="region of interest" description="Disordered" evidence="1">
    <location>
        <begin position="215"/>
        <end position="237"/>
    </location>
</feature>
<comment type="caution">
    <text evidence="2">The sequence shown here is derived from an EMBL/GenBank/DDBJ whole genome shotgun (WGS) entry which is preliminary data.</text>
</comment>
<dbReference type="EMBL" id="JACWZY010000059">
    <property type="protein sequence ID" value="MBD2705520.1"/>
    <property type="molecule type" value="Genomic_DNA"/>
</dbReference>
<feature type="compositionally biased region" description="Pro residues" evidence="1">
    <location>
        <begin position="221"/>
        <end position="230"/>
    </location>
</feature>
<sequence>MLETPAPPAPAPVAPPVQPAIDVPTAISVLQQAGHHVFQKGYAFDKEQAERDPFLGPILSKVIGDKVSEIGQRADQDVFESTGIPKQHKDEKWYEYMKRAAATLKEQAKANPDVKTIKDDYESRLSAKDQTIAEISLVNALGSLKLNVSEDALESQRELLTMRALSLPHRVEGRTIVFQKFADDGKTLIDVIDPTTGVAMEPKKFLEAQFKQFLKTEDPQPQGPGKPPKPADTNKKVPTTIDEIGAELLAEGFMPGPAFTAEVQKRQVQYAITK</sequence>